<dbReference type="NCBIfam" id="TIGR02937">
    <property type="entry name" value="sigma70-ECF"/>
    <property type="match status" value="1"/>
</dbReference>
<dbReference type="InterPro" id="IPR013249">
    <property type="entry name" value="RNA_pol_sigma70_r4_t2"/>
</dbReference>
<dbReference type="InterPro" id="IPR036388">
    <property type="entry name" value="WH-like_DNA-bd_sf"/>
</dbReference>
<dbReference type="SUPFAM" id="SSF88659">
    <property type="entry name" value="Sigma3 and sigma4 domains of RNA polymerase sigma factors"/>
    <property type="match status" value="1"/>
</dbReference>
<comment type="caution">
    <text evidence="8">The sequence shown here is derived from an EMBL/GenBank/DDBJ whole genome shotgun (WGS) entry which is preliminary data.</text>
</comment>
<gene>
    <name evidence="8" type="ORF">EDC38_1712</name>
</gene>
<evidence type="ECO:0000256" key="5">
    <source>
        <dbReference type="SAM" id="MobiDB-lite"/>
    </source>
</evidence>
<dbReference type="CDD" id="cd06171">
    <property type="entry name" value="Sigma70_r4"/>
    <property type="match status" value="1"/>
</dbReference>
<evidence type="ECO:0000259" key="7">
    <source>
        <dbReference type="Pfam" id="PF08281"/>
    </source>
</evidence>
<dbReference type="InterPro" id="IPR013324">
    <property type="entry name" value="RNA_pol_sigma_r3/r4-like"/>
</dbReference>
<dbReference type="InterPro" id="IPR007627">
    <property type="entry name" value="RNA_pol_sigma70_r2"/>
</dbReference>
<dbReference type="InterPro" id="IPR039425">
    <property type="entry name" value="RNA_pol_sigma-70-like"/>
</dbReference>
<reference evidence="8 9" key="1">
    <citation type="submission" date="2018-11" db="EMBL/GenBank/DDBJ databases">
        <title>Genomic Encyclopedia of Type Strains, Phase IV (KMG-IV): sequencing the most valuable type-strain genomes for metagenomic binning, comparative biology and taxonomic classification.</title>
        <authorList>
            <person name="Goeker M."/>
        </authorList>
    </citation>
    <scope>NUCLEOTIDE SEQUENCE [LARGE SCALE GENOMIC DNA]</scope>
    <source>
        <strain evidence="8 9">DSM 16974</strain>
    </source>
</reference>
<comment type="similarity">
    <text evidence="1">Belongs to the sigma-70 factor family. ECF subfamily.</text>
</comment>
<feature type="domain" description="RNA polymerase sigma-70 region 2" evidence="6">
    <location>
        <begin position="42"/>
        <end position="109"/>
    </location>
</feature>
<name>A0A3N1P0H8_9GAMM</name>
<dbReference type="InterPro" id="IPR013325">
    <property type="entry name" value="RNA_pol_sigma_r2"/>
</dbReference>
<proteinExistence type="inferred from homology"/>
<protein>
    <submittedName>
        <fullName evidence="8">RNA polymerase sigma-70 factor (ECF subfamily)</fullName>
    </submittedName>
</protein>
<feature type="compositionally biased region" description="Polar residues" evidence="5">
    <location>
        <begin position="1"/>
        <end position="13"/>
    </location>
</feature>
<keyword evidence="9" id="KW-1185">Reference proteome</keyword>
<organism evidence="8 9">
    <name type="scientific">Marinimicrobium koreense</name>
    <dbReference type="NCBI Taxonomy" id="306545"/>
    <lineage>
        <taxon>Bacteria</taxon>
        <taxon>Pseudomonadati</taxon>
        <taxon>Pseudomonadota</taxon>
        <taxon>Gammaproteobacteria</taxon>
        <taxon>Cellvibrionales</taxon>
        <taxon>Cellvibrionaceae</taxon>
        <taxon>Marinimicrobium</taxon>
    </lineage>
</organism>
<evidence type="ECO:0000256" key="3">
    <source>
        <dbReference type="ARBA" id="ARBA00023082"/>
    </source>
</evidence>
<evidence type="ECO:0000256" key="4">
    <source>
        <dbReference type="ARBA" id="ARBA00023163"/>
    </source>
</evidence>
<evidence type="ECO:0000259" key="6">
    <source>
        <dbReference type="Pfam" id="PF04542"/>
    </source>
</evidence>
<dbReference type="GO" id="GO:0006352">
    <property type="term" value="P:DNA-templated transcription initiation"/>
    <property type="evidence" value="ECO:0007669"/>
    <property type="project" value="InterPro"/>
</dbReference>
<dbReference type="GO" id="GO:0003677">
    <property type="term" value="F:DNA binding"/>
    <property type="evidence" value="ECO:0007669"/>
    <property type="project" value="InterPro"/>
</dbReference>
<dbReference type="InterPro" id="IPR014284">
    <property type="entry name" value="RNA_pol_sigma-70_dom"/>
</dbReference>
<evidence type="ECO:0000313" key="9">
    <source>
        <dbReference type="Proteomes" id="UP000273643"/>
    </source>
</evidence>
<dbReference type="Gene3D" id="1.10.10.10">
    <property type="entry name" value="Winged helix-like DNA-binding domain superfamily/Winged helix DNA-binding domain"/>
    <property type="match status" value="1"/>
</dbReference>
<dbReference type="Pfam" id="PF08281">
    <property type="entry name" value="Sigma70_r4_2"/>
    <property type="match status" value="1"/>
</dbReference>
<accession>A0A3N1P0H8</accession>
<evidence type="ECO:0000313" key="8">
    <source>
        <dbReference type="EMBL" id="ROQ21091.1"/>
    </source>
</evidence>
<feature type="region of interest" description="Disordered" evidence="5">
    <location>
        <begin position="1"/>
        <end position="24"/>
    </location>
</feature>
<keyword evidence="2" id="KW-0805">Transcription regulation</keyword>
<evidence type="ECO:0000256" key="2">
    <source>
        <dbReference type="ARBA" id="ARBA00023015"/>
    </source>
</evidence>
<dbReference type="EMBL" id="RJUK01000001">
    <property type="protein sequence ID" value="ROQ21091.1"/>
    <property type="molecule type" value="Genomic_DNA"/>
</dbReference>
<dbReference type="SUPFAM" id="SSF88946">
    <property type="entry name" value="Sigma2 domain of RNA polymerase sigma factors"/>
    <property type="match status" value="1"/>
</dbReference>
<keyword evidence="4" id="KW-0804">Transcription</keyword>
<dbReference type="Proteomes" id="UP000273643">
    <property type="component" value="Unassembled WGS sequence"/>
</dbReference>
<sequence length="201" mass="22909">MLRTKAQSMSKTGPGNGEGPDWGELLGRVAHHGDTAAFRKVYDHFAPRIKAYAINQGMNQQAEELVQEVMTSVWRNADKYRDSLASASTWIFTITRNQRIDLLRKKGRTKAEMTVDTEELWQIPTEDTTIRSIEAGSTEKKMKESILELPEDQMIAVRKVYYEGKTHQEVAEELNVPLGTLKGRLRLSMKKLRVMLEATEL</sequence>
<dbReference type="AlphaFoldDB" id="A0A3N1P0H8"/>
<dbReference type="PANTHER" id="PTHR43133:SF62">
    <property type="entry name" value="RNA POLYMERASE SIGMA FACTOR SIGZ"/>
    <property type="match status" value="1"/>
</dbReference>
<keyword evidence="3" id="KW-0731">Sigma factor</keyword>
<dbReference type="Pfam" id="PF04542">
    <property type="entry name" value="Sigma70_r2"/>
    <property type="match status" value="1"/>
</dbReference>
<dbReference type="GO" id="GO:0016987">
    <property type="term" value="F:sigma factor activity"/>
    <property type="evidence" value="ECO:0007669"/>
    <property type="project" value="UniProtKB-KW"/>
</dbReference>
<dbReference type="PANTHER" id="PTHR43133">
    <property type="entry name" value="RNA POLYMERASE ECF-TYPE SIGMA FACTO"/>
    <property type="match status" value="1"/>
</dbReference>
<feature type="domain" description="RNA polymerase sigma factor 70 region 4 type 2" evidence="7">
    <location>
        <begin position="144"/>
        <end position="192"/>
    </location>
</feature>
<evidence type="ECO:0000256" key="1">
    <source>
        <dbReference type="ARBA" id="ARBA00010641"/>
    </source>
</evidence>
<dbReference type="Gene3D" id="1.10.1740.10">
    <property type="match status" value="1"/>
</dbReference>